<dbReference type="RefSeq" id="WP_138637344.1">
    <property type="nucleotide sequence ID" value="NZ_VCKZ01000105.1"/>
</dbReference>
<feature type="non-terminal residue" evidence="2">
    <location>
        <position position="80"/>
    </location>
</feature>
<name>A0A5S4GZI4_9ACTN</name>
<dbReference type="Proteomes" id="UP000305238">
    <property type="component" value="Unassembled WGS sequence"/>
</dbReference>
<dbReference type="AlphaFoldDB" id="A0A5S4GZI4"/>
<dbReference type="OrthoDB" id="3461478at2"/>
<evidence type="ECO:0000313" key="3">
    <source>
        <dbReference type="Proteomes" id="UP000305238"/>
    </source>
</evidence>
<protein>
    <recommendedName>
        <fullName evidence="4">DUF3040 domain-containing protein</fullName>
    </recommendedName>
</protein>
<feature type="transmembrane region" description="Helical" evidence="1">
    <location>
        <begin position="46"/>
        <end position="66"/>
    </location>
</feature>
<gene>
    <name evidence="2" type="ORF">ETD96_16460</name>
</gene>
<evidence type="ECO:0008006" key="4">
    <source>
        <dbReference type="Google" id="ProtNLM"/>
    </source>
</evidence>
<evidence type="ECO:0000256" key="1">
    <source>
        <dbReference type="SAM" id="Phobius"/>
    </source>
</evidence>
<sequence length="80" mass="8454">MDELQMIREAYGEPEPPTLKEMTEARAAMLGTPPRTGVRFGWRLKAGIGLVAAGAAAAVAITAVGAGDCRLYTSPRPRDP</sequence>
<keyword evidence="3" id="KW-1185">Reference proteome</keyword>
<keyword evidence="1" id="KW-0472">Membrane</keyword>
<proteinExistence type="predicted"/>
<reference evidence="2 3" key="1">
    <citation type="submission" date="2019-05" db="EMBL/GenBank/DDBJ databases">
        <title>Draft genome sequence of Actinomadura geliboluensis A8036.</title>
        <authorList>
            <person name="Saricaoglu S."/>
            <person name="Isik K."/>
        </authorList>
    </citation>
    <scope>NUCLEOTIDE SEQUENCE [LARGE SCALE GENOMIC DNA]</scope>
    <source>
        <strain evidence="2 3">A8036</strain>
    </source>
</reference>
<dbReference type="EMBL" id="VCKZ01000105">
    <property type="protein sequence ID" value="TMR38378.1"/>
    <property type="molecule type" value="Genomic_DNA"/>
</dbReference>
<accession>A0A5S4GZI4</accession>
<comment type="caution">
    <text evidence="2">The sequence shown here is derived from an EMBL/GenBank/DDBJ whole genome shotgun (WGS) entry which is preliminary data.</text>
</comment>
<keyword evidence="1" id="KW-1133">Transmembrane helix</keyword>
<organism evidence="2 3">
    <name type="scientific">Actinomadura geliboluensis</name>
    <dbReference type="NCBI Taxonomy" id="882440"/>
    <lineage>
        <taxon>Bacteria</taxon>
        <taxon>Bacillati</taxon>
        <taxon>Actinomycetota</taxon>
        <taxon>Actinomycetes</taxon>
        <taxon>Streptosporangiales</taxon>
        <taxon>Thermomonosporaceae</taxon>
        <taxon>Actinomadura</taxon>
    </lineage>
</organism>
<keyword evidence="1" id="KW-0812">Transmembrane</keyword>
<evidence type="ECO:0000313" key="2">
    <source>
        <dbReference type="EMBL" id="TMR38378.1"/>
    </source>
</evidence>